<dbReference type="AlphaFoldDB" id="A0A315ZCY0"/>
<reference evidence="1 2" key="1">
    <citation type="submission" date="2018-03" db="EMBL/GenBank/DDBJ databases">
        <title>Genomic Encyclopedia of Archaeal and Bacterial Type Strains, Phase II (KMG-II): from individual species to whole genera.</title>
        <authorList>
            <person name="Goeker M."/>
        </authorList>
    </citation>
    <scope>NUCLEOTIDE SEQUENCE [LARGE SCALE GENOMIC DNA]</scope>
    <source>
        <strain evidence="1 2">DSM 28229</strain>
    </source>
</reference>
<protein>
    <submittedName>
        <fullName evidence="1">Uncharacterized protein</fullName>
    </submittedName>
</protein>
<gene>
    <name evidence="1" type="ORF">BC781_102233</name>
</gene>
<evidence type="ECO:0000313" key="1">
    <source>
        <dbReference type="EMBL" id="PWJ42688.1"/>
    </source>
</evidence>
<comment type="caution">
    <text evidence="1">The sequence shown here is derived from an EMBL/GenBank/DDBJ whole genome shotgun (WGS) entry which is preliminary data.</text>
</comment>
<organism evidence="1 2">
    <name type="scientific">Sediminitomix flava</name>
    <dbReference type="NCBI Taxonomy" id="379075"/>
    <lineage>
        <taxon>Bacteria</taxon>
        <taxon>Pseudomonadati</taxon>
        <taxon>Bacteroidota</taxon>
        <taxon>Cytophagia</taxon>
        <taxon>Cytophagales</taxon>
        <taxon>Flammeovirgaceae</taxon>
        <taxon>Sediminitomix</taxon>
    </lineage>
</organism>
<sequence>MENQPTDVSGSHISNGTYSLQCYQFGYYIGCVDNKLQGFANTPTPDQQIVLSLASQTPSNGYWWYMVKNAEGLYLQPDLTFSMERQRSWGFSFLLDDPWVVAMAVSIQGTMTTLDMNEAYQLGFHLPSDKSGVSQTIGIIK</sequence>
<name>A0A315ZCY0_SEDFL</name>
<keyword evidence="2" id="KW-1185">Reference proteome</keyword>
<evidence type="ECO:0000313" key="2">
    <source>
        <dbReference type="Proteomes" id="UP000245535"/>
    </source>
</evidence>
<accession>A0A315ZCY0</accession>
<dbReference type="EMBL" id="QGDO01000002">
    <property type="protein sequence ID" value="PWJ42688.1"/>
    <property type="molecule type" value="Genomic_DNA"/>
</dbReference>
<dbReference type="Proteomes" id="UP000245535">
    <property type="component" value="Unassembled WGS sequence"/>
</dbReference>
<dbReference type="RefSeq" id="WP_109616819.1">
    <property type="nucleotide sequence ID" value="NZ_QGDO01000002.1"/>
</dbReference>
<proteinExistence type="predicted"/>